<keyword evidence="3" id="KW-1185">Reference proteome</keyword>
<evidence type="ECO:0000259" key="1">
    <source>
        <dbReference type="Pfam" id="PF02589"/>
    </source>
</evidence>
<comment type="caution">
    <text evidence="2">The sequence shown here is derived from an EMBL/GenBank/DDBJ whole genome shotgun (WGS) entry which is preliminary data.</text>
</comment>
<dbReference type="PANTHER" id="PTHR43682">
    <property type="entry name" value="LACTATE UTILIZATION PROTEIN C"/>
    <property type="match status" value="1"/>
</dbReference>
<evidence type="ECO:0000313" key="2">
    <source>
        <dbReference type="EMBL" id="GAA0224189.1"/>
    </source>
</evidence>
<protein>
    <submittedName>
        <fullName evidence="2">LUD domain-containing protein</fullName>
    </submittedName>
</protein>
<sequence length="195" mass="20712">MAGSRAEILGRVRAALRDKPATPPVVRDYARTGAASVELLAERIAHYRATVHVVTEREVLPLLAELLAGKRIVVPEGLPWDVPGMTVLRDPLTVEELDAADGVLTGCAVAIAQTGTIVLDGGPGQGRRALTLLPDHHVCVVRSAQIAGTVPEALERLDPVRPLTFISGPSATSDIELDRVEGVHGPRRLEVLVVT</sequence>
<dbReference type="InterPro" id="IPR024185">
    <property type="entry name" value="FTHF_cligase-like_sf"/>
</dbReference>
<dbReference type="InterPro" id="IPR003741">
    <property type="entry name" value="LUD_dom"/>
</dbReference>
<dbReference type="RefSeq" id="WP_343933722.1">
    <property type="nucleotide sequence ID" value="NZ_BAAABU010000004.1"/>
</dbReference>
<dbReference type="PANTHER" id="PTHR43682:SF1">
    <property type="entry name" value="LACTATE UTILIZATION PROTEIN C"/>
    <property type="match status" value="1"/>
</dbReference>
<gene>
    <name evidence="2" type="ORF">GCM10010492_22920</name>
</gene>
<proteinExistence type="predicted"/>
<feature type="domain" description="LUD" evidence="1">
    <location>
        <begin position="95"/>
        <end position="194"/>
    </location>
</feature>
<evidence type="ECO:0000313" key="3">
    <source>
        <dbReference type="Proteomes" id="UP001500416"/>
    </source>
</evidence>
<reference evidence="3" key="1">
    <citation type="journal article" date="2019" name="Int. J. Syst. Evol. Microbiol.">
        <title>The Global Catalogue of Microorganisms (GCM) 10K type strain sequencing project: providing services to taxonomists for standard genome sequencing and annotation.</title>
        <authorList>
            <consortium name="The Broad Institute Genomics Platform"/>
            <consortium name="The Broad Institute Genome Sequencing Center for Infectious Disease"/>
            <person name="Wu L."/>
            <person name="Ma J."/>
        </authorList>
    </citation>
    <scope>NUCLEOTIDE SEQUENCE [LARGE SCALE GENOMIC DNA]</scope>
    <source>
        <strain evidence="3">JCM 3380</strain>
    </source>
</reference>
<dbReference type="Proteomes" id="UP001500416">
    <property type="component" value="Unassembled WGS sequence"/>
</dbReference>
<organism evidence="2 3">
    <name type="scientific">Saccharothrix mutabilis subsp. mutabilis</name>
    <dbReference type="NCBI Taxonomy" id="66855"/>
    <lineage>
        <taxon>Bacteria</taxon>
        <taxon>Bacillati</taxon>
        <taxon>Actinomycetota</taxon>
        <taxon>Actinomycetes</taxon>
        <taxon>Pseudonocardiales</taxon>
        <taxon>Pseudonocardiaceae</taxon>
        <taxon>Saccharothrix</taxon>
    </lineage>
</organism>
<dbReference type="EMBL" id="BAAABU010000004">
    <property type="protein sequence ID" value="GAA0224189.1"/>
    <property type="molecule type" value="Genomic_DNA"/>
</dbReference>
<dbReference type="Gene3D" id="3.40.50.10420">
    <property type="entry name" value="NagB/RpiA/CoA transferase-like"/>
    <property type="match status" value="1"/>
</dbReference>
<dbReference type="InterPro" id="IPR037171">
    <property type="entry name" value="NagB/RpiA_transferase-like"/>
</dbReference>
<dbReference type="SUPFAM" id="SSF100950">
    <property type="entry name" value="NagB/RpiA/CoA transferase-like"/>
    <property type="match status" value="1"/>
</dbReference>
<name>A0ABP3D5T8_9PSEU</name>
<accession>A0ABP3D5T8</accession>
<dbReference type="Pfam" id="PF02589">
    <property type="entry name" value="LUD_dom"/>
    <property type="match status" value="1"/>
</dbReference>